<evidence type="ECO:0000256" key="1">
    <source>
        <dbReference type="ARBA" id="ARBA00009861"/>
    </source>
</evidence>
<evidence type="ECO:0000313" key="5">
    <source>
        <dbReference type="RefSeq" id="XP_011071306.1"/>
    </source>
</evidence>
<dbReference type="OrthoDB" id="671439at2759"/>
<organism evidence="4 5">
    <name type="scientific">Sesamum indicum</name>
    <name type="common">Oriental sesame</name>
    <name type="synonym">Sesamum orientale</name>
    <dbReference type="NCBI Taxonomy" id="4182"/>
    <lineage>
        <taxon>Eukaryota</taxon>
        <taxon>Viridiplantae</taxon>
        <taxon>Streptophyta</taxon>
        <taxon>Embryophyta</taxon>
        <taxon>Tracheophyta</taxon>
        <taxon>Spermatophyta</taxon>
        <taxon>Magnoliopsida</taxon>
        <taxon>eudicotyledons</taxon>
        <taxon>Gunneridae</taxon>
        <taxon>Pentapetalae</taxon>
        <taxon>asterids</taxon>
        <taxon>lamiids</taxon>
        <taxon>Lamiales</taxon>
        <taxon>Pedaliaceae</taxon>
        <taxon>Sesamum</taxon>
    </lineage>
</organism>
<evidence type="ECO:0000313" key="4">
    <source>
        <dbReference type="Proteomes" id="UP000504604"/>
    </source>
</evidence>
<dbReference type="GeneID" id="105156787"/>
<evidence type="ECO:0000256" key="2">
    <source>
        <dbReference type="ARBA" id="ARBA00022679"/>
    </source>
</evidence>
<dbReference type="InterPro" id="IPR023213">
    <property type="entry name" value="CAT-like_dom_sf"/>
</dbReference>
<proteinExistence type="inferred from homology"/>
<name>A0A6I9SNV6_SESIN</name>
<dbReference type="RefSeq" id="XP_011071306.1">
    <property type="nucleotide sequence ID" value="XM_011073004.2"/>
</dbReference>
<dbReference type="KEGG" id="sind:105156787"/>
<dbReference type="PANTHER" id="PTHR31623:SF17">
    <property type="entry name" value="F21J9.9"/>
    <property type="match status" value="1"/>
</dbReference>
<sequence>MEIEIEVISKEIIKPSSPTPESLRKHQLSFLDQIAPPAFMPVLYFYQADAKFSNLKKSNNLKKSLSQVLSRFYPLAGRLVDDLYVDCNDEGAPYVEAVANCTLSQIITNPVMKNMDKFLPYKVDEYVQNLCMAVQVTYFQCGGTAVGLVISHKIADGSSFVPVANTWAAVARNGNYDDVPAPKFEGAKIFPPQDATGFKPPSSTGIVKEAVITKIFTFPASKISALQERYSSGAAEFLQRPPSRVEALSAFIWTRFVSATEMKANPNKIYTVRHTVNLRPRLNPPLSDYHFGNIFWVAVAMPSVGANCGVEVMQKVKEAIRAVNGENVAQLLQGGETLNFLKEKMAYANRGELVRFTFTSLHKFPLYKADFGWGKPVWVVTLAGLLDKNLVVLVDTATGDGIEARINLSKEDMEKFEADLELQEFLSKSKTFGIHNSRL</sequence>
<dbReference type="Gene3D" id="3.30.559.10">
    <property type="entry name" value="Chloramphenicol acetyltransferase-like domain"/>
    <property type="match status" value="2"/>
</dbReference>
<dbReference type="InParanoid" id="A0A6I9SNV6"/>
<reference evidence="5" key="1">
    <citation type="submission" date="2025-08" db="UniProtKB">
        <authorList>
            <consortium name="RefSeq"/>
        </authorList>
    </citation>
    <scope>IDENTIFICATION</scope>
</reference>
<dbReference type="PANTHER" id="PTHR31623">
    <property type="entry name" value="F21J9.9"/>
    <property type="match status" value="1"/>
</dbReference>
<gene>
    <name evidence="5" type="primary">LOC105156787</name>
</gene>
<dbReference type="Gramene" id="SIN_1018026.t">
    <property type="protein sequence ID" value="SIN_1018026.t.cds1"/>
    <property type="gene ID" value="SIN_1018026"/>
</dbReference>
<evidence type="ECO:0000256" key="3">
    <source>
        <dbReference type="ARBA" id="ARBA00023315"/>
    </source>
</evidence>
<accession>A0A6I9SNV6</accession>
<dbReference type="GO" id="GO:0016746">
    <property type="term" value="F:acyltransferase activity"/>
    <property type="evidence" value="ECO:0007669"/>
    <property type="project" value="UniProtKB-KW"/>
</dbReference>
<comment type="similarity">
    <text evidence="1">Belongs to the plant acyltransferase family.</text>
</comment>
<keyword evidence="4" id="KW-1185">Reference proteome</keyword>
<keyword evidence="3" id="KW-0012">Acyltransferase</keyword>
<keyword evidence="2" id="KW-0808">Transferase</keyword>
<dbReference type="AlphaFoldDB" id="A0A6I9SNV6"/>
<dbReference type="Proteomes" id="UP000504604">
    <property type="component" value="Linkage group LG2"/>
</dbReference>
<protein>
    <submittedName>
        <fullName evidence="5">Vinorine synthase-like</fullName>
    </submittedName>
</protein>
<dbReference type="Pfam" id="PF02458">
    <property type="entry name" value="Transferase"/>
    <property type="match status" value="1"/>
</dbReference>